<evidence type="ECO:0000313" key="6">
    <source>
        <dbReference type="EMBL" id="BDS06683.1"/>
    </source>
</evidence>
<dbReference type="SUPFAM" id="SSF46785">
    <property type="entry name" value="Winged helix' DNA-binding domain"/>
    <property type="match status" value="1"/>
</dbReference>
<dbReference type="GO" id="GO:0003700">
    <property type="term" value="F:DNA-binding transcription factor activity"/>
    <property type="evidence" value="ECO:0007669"/>
    <property type="project" value="InterPro"/>
</dbReference>
<dbReference type="GO" id="GO:0000976">
    <property type="term" value="F:transcription cis-regulatory region binding"/>
    <property type="evidence" value="ECO:0007669"/>
    <property type="project" value="TreeGrafter"/>
</dbReference>
<keyword evidence="4" id="KW-0804">Transcription</keyword>
<dbReference type="PANTHER" id="PTHR30126:SF81">
    <property type="entry name" value="HTH-TYPE TRANSCRIPTIONAL REGULATOR ILVY"/>
    <property type="match status" value="1"/>
</dbReference>
<dbReference type="PROSITE" id="PS50931">
    <property type="entry name" value="HTH_LYSR"/>
    <property type="match status" value="1"/>
</dbReference>
<dbReference type="NCBIfam" id="NF008722">
    <property type="entry name" value="PRK11716.1"/>
    <property type="match status" value="1"/>
</dbReference>
<dbReference type="InterPro" id="IPR036390">
    <property type="entry name" value="WH_DNA-bd_sf"/>
</dbReference>
<dbReference type="Gene3D" id="3.40.190.290">
    <property type="match status" value="1"/>
</dbReference>
<dbReference type="AlphaFoldDB" id="A0AAT9FL59"/>
<evidence type="ECO:0000256" key="4">
    <source>
        <dbReference type="ARBA" id="ARBA00023163"/>
    </source>
</evidence>
<name>A0AAT9FL59_9BACT</name>
<gene>
    <name evidence="6" type="primary">ilvY</name>
    <name evidence="6" type="ORF">NT6N_17230</name>
</gene>
<accession>A0AAT9FL59</accession>
<dbReference type="EMBL" id="AP026866">
    <property type="protein sequence ID" value="BDS06683.1"/>
    <property type="molecule type" value="Genomic_DNA"/>
</dbReference>
<protein>
    <submittedName>
        <fullName evidence="6">Transcriptional regulator IlvY</fullName>
    </submittedName>
</protein>
<evidence type="ECO:0000256" key="2">
    <source>
        <dbReference type="ARBA" id="ARBA00023015"/>
    </source>
</evidence>
<organism evidence="6">
    <name type="scientific">Oceaniferula spumae</name>
    <dbReference type="NCBI Taxonomy" id="2979115"/>
    <lineage>
        <taxon>Bacteria</taxon>
        <taxon>Pseudomonadati</taxon>
        <taxon>Verrucomicrobiota</taxon>
        <taxon>Verrucomicrobiia</taxon>
        <taxon>Verrucomicrobiales</taxon>
        <taxon>Verrucomicrobiaceae</taxon>
        <taxon>Oceaniferula</taxon>
    </lineage>
</organism>
<keyword evidence="3" id="KW-0238">DNA-binding</keyword>
<dbReference type="Pfam" id="PF03466">
    <property type="entry name" value="LysR_substrate"/>
    <property type="match status" value="1"/>
</dbReference>
<keyword evidence="2" id="KW-0805">Transcription regulation</keyword>
<sequence length="295" mass="32607">MNLHELKNFLTLAELLHFGKAAHACNMSPSALTRSIQRTEEVVGQPLFLRDNRTVSLTPAGEKFRAYAVQAVRDWDSFREQFQDTDTVSGLVSIYASVTAVYSLLPNLLESYRSAYPDVQLELRTGSAEESVKQVLAGEIDLSVAALPDQQHNQLEFMPLTQTDLVFVAPKKLKDLPQSNGQLDLAKAPLVIPRSGLSRKRLDQWLKKNNTLPNINTEVSGNEGILAMVRLGCGIGVVPELVLERSPFRKDVRKIENAPALSPYVVGLCTTQKNLKRPAISALWQLAGEQNSTSD</sequence>
<dbReference type="InterPro" id="IPR036388">
    <property type="entry name" value="WH-like_DNA-bd_sf"/>
</dbReference>
<dbReference type="FunFam" id="1.10.10.10:FF:000001">
    <property type="entry name" value="LysR family transcriptional regulator"/>
    <property type="match status" value="1"/>
</dbReference>
<reference evidence="6" key="1">
    <citation type="submission" date="2024-07" db="EMBL/GenBank/DDBJ databases">
        <title>Complete genome sequence of Verrucomicrobiaceae bacterium NT6N.</title>
        <authorList>
            <person name="Huang C."/>
            <person name="Takami H."/>
            <person name="Hamasaki K."/>
        </authorList>
    </citation>
    <scope>NUCLEOTIDE SEQUENCE</scope>
    <source>
        <strain evidence="6">NT6N</strain>
    </source>
</reference>
<feature type="domain" description="HTH lysR-type" evidence="5">
    <location>
        <begin position="1"/>
        <end position="58"/>
    </location>
</feature>
<dbReference type="InterPro" id="IPR000847">
    <property type="entry name" value="LysR_HTH_N"/>
</dbReference>
<dbReference type="KEGG" id="osu:NT6N_17230"/>
<evidence type="ECO:0000256" key="1">
    <source>
        <dbReference type="ARBA" id="ARBA00009437"/>
    </source>
</evidence>
<dbReference type="PANTHER" id="PTHR30126">
    <property type="entry name" value="HTH-TYPE TRANSCRIPTIONAL REGULATOR"/>
    <property type="match status" value="1"/>
</dbReference>
<comment type="similarity">
    <text evidence="1">Belongs to the LysR transcriptional regulatory family.</text>
</comment>
<dbReference type="InterPro" id="IPR005119">
    <property type="entry name" value="LysR_subst-bd"/>
</dbReference>
<dbReference type="SUPFAM" id="SSF53850">
    <property type="entry name" value="Periplasmic binding protein-like II"/>
    <property type="match status" value="1"/>
</dbReference>
<evidence type="ECO:0000259" key="5">
    <source>
        <dbReference type="PROSITE" id="PS50931"/>
    </source>
</evidence>
<evidence type="ECO:0000256" key="3">
    <source>
        <dbReference type="ARBA" id="ARBA00023125"/>
    </source>
</evidence>
<dbReference type="Gene3D" id="1.10.10.10">
    <property type="entry name" value="Winged helix-like DNA-binding domain superfamily/Winged helix DNA-binding domain"/>
    <property type="match status" value="1"/>
</dbReference>
<proteinExistence type="inferred from homology"/>
<dbReference type="Pfam" id="PF00126">
    <property type="entry name" value="HTH_1"/>
    <property type="match status" value="1"/>
</dbReference>